<reference evidence="3" key="1">
    <citation type="submission" date="2013-03" db="EMBL/GenBank/DDBJ databases">
        <title>The Genome Sequence of Anopheles minimus MINIMUS1.</title>
        <authorList>
            <consortium name="The Broad Institute Genomics Platform"/>
            <person name="Neafsey D.E."/>
            <person name="Walton C."/>
            <person name="Walker B."/>
            <person name="Young S.K."/>
            <person name="Zeng Q."/>
            <person name="Gargeya S."/>
            <person name="Fitzgerald M."/>
            <person name="Haas B."/>
            <person name="Abouelleil A."/>
            <person name="Allen A.W."/>
            <person name="Alvarado L."/>
            <person name="Arachchi H.M."/>
            <person name="Berlin A.M."/>
            <person name="Chapman S.B."/>
            <person name="Gainer-Dewar J."/>
            <person name="Goldberg J."/>
            <person name="Griggs A."/>
            <person name="Gujja S."/>
            <person name="Hansen M."/>
            <person name="Howarth C."/>
            <person name="Imamovic A."/>
            <person name="Ireland A."/>
            <person name="Larimer J."/>
            <person name="McCowan C."/>
            <person name="Murphy C."/>
            <person name="Pearson M."/>
            <person name="Poon T.W."/>
            <person name="Priest M."/>
            <person name="Roberts A."/>
            <person name="Saif S."/>
            <person name="Shea T."/>
            <person name="Sisk P."/>
            <person name="Sykes S."/>
            <person name="Wortman J."/>
            <person name="Nusbaum C."/>
            <person name="Birren B."/>
        </authorList>
    </citation>
    <scope>NUCLEOTIDE SEQUENCE [LARGE SCALE GENOMIC DNA]</scope>
    <source>
        <strain evidence="3">MINIMUS1</strain>
    </source>
</reference>
<dbReference type="EnsemblMetazoa" id="AMIN015801-RA">
    <property type="protein sequence ID" value="AMIN015801-PA"/>
    <property type="gene ID" value="AMIN015801"/>
</dbReference>
<dbReference type="Pfam" id="PF02958">
    <property type="entry name" value="EcKL"/>
    <property type="match status" value="1"/>
</dbReference>
<dbReference type="SMART" id="SM00587">
    <property type="entry name" value="CHK"/>
    <property type="match status" value="1"/>
</dbReference>
<evidence type="ECO:0000259" key="1">
    <source>
        <dbReference type="SMART" id="SM00587"/>
    </source>
</evidence>
<sequence>MSTSSGDDQATAVKQLPAFLNASVLQRVLEENLSDKPVRIDTFNAQLATQPGDNYSSDVFTIVVHYNGGKEIRLVAKVIVDEEIMKNFGERLSTFVKEVNTFRQLLPAFSRIVSGSNAANPVQFGARCFYANRDPLDTIVFEDLKALGFRMPDRTRGGLDLAHCELIMRKIGLFHAASMVYVKGETFDKQFFAERYSHGMARPGDNEQNNPALAMFSKGLDKFLEVSHAWPELKRTIWLKLQALKPTYNRRLLKSLSPEGPDEEVTFRVLNHGDLWSNNMMFRYDDPADDASVREVMFVDFQLSSYGSPGLDLVYCLHNCPQFEVRETRTEYLLQIYHHSLCEGLSAGGYERNHFPTFANVQKEYERHEFIGLVSGLSMLPIILMERTEGVKLTFENLVDAKDAEKIRNIQYQGKLYRKSVISILERCDAKGLLD</sequence>
<organism evidence="2 3">
    <name type="scientific">Anopheles minimus</name>
    <dbReference type="NCBI Taxonomy" id="112268"/>
    <lineage>
        <taxon>Eukaryota</taxon>
        <taxon>Metazoa</taxon>
        <taxon>Ecdysozoa</taxon>
        <taxon>Arthropoda</taxon>
        <taxon>Hexapoda</taxon>
        <taxon>Insecta</taxon>
        <taxon>Pterygota</taxon>
        <taxon>Neoptera</taxon>
        <taxon>Endopterygota</taxon>
        <taxon>Diptera</taxon>
        <taxon>Nematocera</taxon>
        <taxon>Culicoidea</taxon>
        <taxon>Culicidae</taxon>
        <taxon>Anophelinae</taxon>
        <taxon>Anopheles</taxon>
    </lineage>
</organism>
<dbReference type="InterPro" id="IPR004119">
    <property type="entry name" value="EcKL"/>
</dbReference>
<proteinExistence type="predicted"/>
<dbReference type="PANTHER" id="PTHR11012:SF56">
    <property type="entry name" value="CHK KINASE-LIKE DOMAIN-CONTAINING PROTEIN-RELATED"/>
    <property type="match status" value="1"/>
</dbReference>
<dbReference type="AlphaFoldDB" id="A0A1Y9IVH5"/>
<dbReference type="InterPro" id="IPR011009">
    <property type="entry name" value="Kinase-like_dom_sf"/>
</dbReference>
<accession>A0A1Y9IVH5</accession>
<dbReference type="PANTHER" id="PTHR11012">
    <property type="entry name" value="PROTEIN KINASE-LIKE DOMAIN-CONTAINING"/>
    <property type="match status" value="1"/>
</dbReference>
<dbReference type="Proteomes" id="UP000075920">
    <property type="component" value="Unassembled WGS sequence"/>
</dbReference>
<dbReference type="Gene3D" id="3.90.1200.10">
    <property type="match status" value="1"/>
</dbReference>
<dbReference type="VEuPathDB" id="VectorBase:AMIN015801"/>
<protein>
    <submittedName>
        <fullName evidence="2">CHK domain-containing protein</fullName>
    </submittedName>
</protein>
<reference evidence="2" key="2">
    <citation type="submission" date="2020-05" db="UniProtKB">
        <authorList>
            <consortium name="EnsemblMetazoa"/>
        </authorList>
    </citation>
    <scope>IDENTIFICATION</scope>
    <source>
        <strain evidence="2">MINIMUS1</strain>
    </source>
</reference>
<dbReference type="InterPro" id="IPR015897">
    <property type="entry name" value="CHK_kinase-like"/>
</dbReference>
<keyword evidence="3" id="KW-1185">Reference proteome</keyword>
<evidence type="ECO:0000313" key="2">
    <source>
        <dbReference type="EnsemblMetazoa" id="AMIN015801-PA"/>
    </source>
</evidence>
<feature type="domain" description="CHK kinase-like" evidence="1">
    <location>
        <begin position="139"/>
        <end position="347"/>
    </location>
</feature>
<name>A0A1Y9IVH5_9DIPT</name>
<evidence type="ECO:0000313" key="3">
    <source>
        <dbReference type="Proteomes" id="UP000075920"/>
    </source>
</evidence>
<dbReference type="STRING" id="112268.A0A1Y9IVH5"/>
<dbReference type="SUPFAM" id="SSF56112">
    <property type="entry name" value="Protein kinase-like (PK-like)"/>
    <property type="match status" value="1"/>
</dbReference>